<dbReference type="GO" id="GO:0044539">
    <property type="term" value="P:long-chain fatty acid import into cell"/>
    <property type="evidence" value="ECO:0007669"/>
    <property type="project" value="TreeGrafter"/>
</dbReference>
<dbReference type="InterPro" id="IPR042099">
    <property type="entry name" value="ANL_N_sf"/>
</dbReference>
<accession>A0A1I5Q9W1</accession>
<dbReference type="OrthoDB" id="5483897at2"/>
<comment type="similarity">
    <text evidence="1">Belongs to the ATP-dependent AMP-binding enzyme family.</text>
</comment>
<evidence type="ECO:0000256" key="3">
    <source>
        <dbReference type="ARBA" id="ARBA00022741"/>
    </source>
</evidence>
<reference evidence="6 7" key="1">
    <citation type="submission" date="2016-10" db="EMBL/GenBank/DDBJ databases">
        <authorList>
            <person name="de Groot N.N."/>
        </authorList>
    </citation>
    <scope>NUCLEOTIDE SEQUENCE [LARGE SCALE GENOMIC DNA]</scope>
    <source>
        <strain evidence="6 7">EP1-55-1</strain>
    </source>
</reference>
<protein>
    <submittedName>
        <fullName evidence="6">Fatty-acyl-CoA synthase</fullName>
    </submittedName>
</protein>
<keyword evidence="3" id="KW-0547">Nucleotide-binding</keyword>
<keyword evidence="2" id="KW-0436">Ligase</keyword>
<feature type="domain" description="AMP-dependent synthetase/ligase" evidence="5">
    <location>
        <begin position="49"/>
        <end position="389"/>
    </location>
</feature>
<dbReference type="GO" id="GO:0005886">
    <property type="term" value="C:plasma membrane"/>
    <property type="evidence" value="ECO:0007669"/>
    <property type="project" value="TreeGrafter"/>
</dbReference>
<organism evidence="6 7">
    <name type="scientific">Hydrogenimonas thermophila</name>
    <dbReference type="NCBI Taxonomy" id="223786"/>
    <lineage>
        <taxon>Bacteria</taxon>
        <taxon>Pseudomonadati</taxon>
        <taxon>Campylobacterota</taxon>
        <taxon>Epsilonproteobacteria</taxon>
        <taxon>Campylobacterales</taxon>
        <taxon>Hydrogenimonadaceae</taxon>
        <taxon>Hydrogenimonas</taxon>
    </lineage>
</organism>
<dbReference type="GO" id="GO:0004467">
    <property type="term" value="F:long-chain fatty acid-CoA ligase activity"/>
    <property type="evidence" value="ECO:0007669"/>
    <property type="project" value="TreeGrafter"/>
</dbReference>
<dbReference type="AlphaFoldDB" id="A0A1I5Q9W1"/>
<dbReference type="PANTHER" id="PTHR43107">
    <property type="entry name" value="LONG-CHAIN FATTY ACID TRANSPORT PROTEIN"/>
    <property type="match status" value="1"/>
</dbReference>
<evidence type="ECO:0000313" key="6">
    <source>
        <dbReference type="EMBL" id="SFP42820.1"/>
    </source>
</evidence>
<dbReference type="Pfam" id="PF00501">
    <property type="entry name" value="AMP-binding"/>
    <property type="match status" value="1"/>
</dbReference>
<evidence type="ECO:0000256" key="2">
    <source>
        <dbReference type="ARBA" id="ARBA00022598"/>
    </source>
</evidence>
<dbReference type="InterPro" id="IPR020845">
    <property type="entry name" value="AMP-binding_CS"/>
</dbReference>
<dbReference type="InterPro" id="IPR045851">
    <property type="entry name" value="AMP-bd_C_sf"/>
</dbReference>
<dbReference type="Proteomes" id="UP000199227">
    <property type="component" value="Unassembled WGS sequence"/>
</dbReference>
<proteinExistence type="inferred from homology"/>
<dbReference type="STRING" id="223786.SAMN05216234_1194"/>
<dbReference type="InterPro" id="IPR000873">
    <property type="entry name" value="AMP-dep_synth/lig_dom"/>
</dbReference>
<dbReference type="Gene3D" id="3.40.50.12780">
    <property type="entry name" value="N-terminal domain of ligase-like"/>
    <property type="match status" value="1"/>
</dbReference>
<dbReference type="PROSITE" id="PS00455">
    <property type="entry name" value="AMP_BINDING"/>
    <property type="match status" value="1"/>
</dbReference>
<sequence length="574" mass="64802">MNSRLIEKIKSNNAKSEGLCKLYEEMEANEASIWQIIESKNVTNWVEIFQERAKEYADRIVVKEVETKKCYTYGELDRASDQICNFILSKSKSDSIGINFPNSFLFLAALIGINKAGRLAVLFNHREPSARLVELAKRSGVDEVFGNSIDGCVKWDIEEAITLAYRLEKKFDVHSTTLEDAAFVIFTSGTSGPSKPALFSHRRMIGAGVAWSLRTAMDENDSCYISLPLFHGNGLAVAFSSVVFAGANAVLRQKFSVSSFWEDVNSYKCTHMVYIGELWRYLLNRYKDGENPNSSLKVIFGNGLTKNLWEDVIEHFGIEHVVEHFGATEMPAGALTNWFDIPGFCGYIPPQDERNKMMVLVDEDFNVVPDEVPGEALFKVESGHYRGYLDPSLDEAKLVRSLFKEGDLWWRSGDLLKRNSDGFYIFVDRLGDTYRYKGENVACSDVEEAIRQIGEFEEVVVYGIELPGINGKIGVASLVPAKKWSPNILPSFLTEMRKRVADHALPYFLKIVNEKHQTTSTLKIQKSRLSKEGLKGFKEGCCYVLIDGVYTPIYDEIYNKLNNGTLVPSLKRVK</sequence>
<keyword evidence="4" id="KW-0067">ATP-binding</keyword>
<dbReference type="EMBL" id="FOXB01000019">
    <property type="protein sequence ID" value="SFP42820.1"/>
    <property type="molecule type" value="Genomic_DNA"/>
</dbReference>
<gene>
    <name evidence="6" type="ORF">SAMN05216234_1194</name>
</gene>
<keyword evidence="7" id="KW-1185">Reference proteome</keyword>
<dbReference type="RefSeq" id="WP_092912508.1">
    <property type="nucleotide sequence ID" value="NZ_FOXB01000019.1"/>
</dbReference>
<evidence type="ECO:0000256" key="4">
    <source>
        <dbReference type="ARBA" id="ARBA00022840"/>
    </source>
</evidence>
<dbReference type="Gene3D" id="3.30.300.30">
    <property type="match status" value="1"/>
</dbReference>
<dbReference type="SUPFAM" id="SSF56801">
    <property type="entry name" value="Acetyl-CoA synthetase-like"/>
    <property type="match status" value="1"/>
</dbReference>
<dbReference type="GO" id="GO:0005524">
    <property type="term" value="F:ATP binding"/>
    <property type="evidence" value="ECO:0007669"/>
    <property type="project" value="UniProtKB-KW"/>
</dbReference>
<evidence type="ECO:0000313" key="7">
    <source>
        <dbReference type="Proteomes" id="UP000199227"/>
    </source>
</evidence>
<dbReference type="PANTHER" id="PTHR43107:SF15">
    <property type="entry name" value="FATTY ACID TRANSPORT PROTEIN 3, ISOFORM A"/>
    <property type="match status" value="1"/>
</dbReference>
<name>A0A1I5Q9W1_9BACT</name>
<evidence type="ECO:0000256" key="1">
    <source>
        <dbReference type="ARBA" id="ARBA00006432"/>
    </source>
</evidence>
<dbReference type="GO" id="GO:0005324">
    <property type="term" value="F:long-chain fatty acid transmembrane transporter activity"/>
    <property type="evidence" value="ECO:0007669"/>
    <property type="project" value="TreeGrafter"/>
</dbReference>
<evidence type="ECO:0000259" key="5">
    <source>
        <dbReference type="Pfam" id="PF00501"/>
    </source>
</evidence>